<dbReference type="Proteomes" id="UP001596174">
    <property type="component" value="Unassembled WGS sequence"/>
</dbReference>
<organism evidence="2 3">
    <name type="scientific">Streptacidiphilus monticola</name>
    <dbReference type="NCBI Taxonomy" id="2161674"/>
    <lineage>
        <taxon>Bacteria</taxon>
        <taxon>Bacillati</taxon>
        <taxon>Actinomycetota</taxon>
        <taxon>Actinomycetes</taxon>
        <taxon>Kitasatosporales</taxon>
        <taxon>Streptomycetaceae</taxon>
        <taxon>Streptacidiphilus</taxon>
    </lineage>
</organism>
<comment type="caution">
    <text evidence="2">The sequence shown here is derived from an EMBL/GenBank/DDBJ whole genome shotgun (WGS) entry which is preliminary data.</text>
</comment>
<protein>
    <submittedName>
        <fullName evidence="2">DUF742 domain-containing protein</fullName>
    </submittedName>
</protein>
<reference evidence="3" key="1">
    <citation type="journal article" date="2019" name="Int. J. Syst. Evol. Microbiol.">
        <title>The Global Catalogue of Microorganisms (GCM) 10K type strain sequencing project: providing services to taxonomists for standard genome sequencing and annotation.</title>
        <authorList>
            <consortium name="The Broad Institute Genomics Platform"/>
            <consortium name="The Broad Institute Genome Sequencing Center for Infectious Disease"/>
            <person name="Wu L."/>
            <person name="Ma J."/>
        </authorList>
    </citation>
    <scope>NUCLEOTIDE SEQUENCE [LARGE SCALE GENOMIC DNA]</scope>
    <source>
        <strain evidence="3">JCM 4816</strain>
    </source>
</reference>
<dbReference type="PANTHER" id="PTHR36221:SF1">
    <property type="entry name" value="DUF742 DOMAIN-CONTAINING PROTEIN"/>
    <property type="match status" value="1"/>
</dbReference>
<dbReference type="EMBL" id="JBHSQJ010000013">
    <property type="protein sequence ID" value="MFC5906507.1"/>
    <property type="molecule type" value="Genomic_DNA"/>
</dbReference>
<dbReference type="RefSeq" id="WP_380579984.1">
    <property type="nucleotide sequence ID" value="NZ_JBHSQJ010000013.1"/>
</dbReference>
<proteinExistence type="predicted"/>
<evidence type="ECO:0000256" key="1">
    <source>
        <dbReference type="SAM" id="MobiDB-lite"/>
    </source>
</evidence>
<evidence type="ECO:0000313" key="3">
    <source>
        <dbReference type="Proteomes" id="UP001596174"/>
    </source>
</evidence>
<dbReference type="Pfam" id="PF05331">
    <property type="entry name" value="DUF742"/>
    <property type="match status" value="1"/>
</dbReference>
<gene>
    <name evidence="2" type="ORF">ACFP3V_04640</name>
</gene>
<accession>A0ABW1FX84</accession>
<keyword evidence="3" id="KW-1185">Reference proteome</keyword>
<name>A0ABW1FX84_9ACTN</name>
<dbReference type="InterPro" id="IPR007995">
    <property type="entry name" value="DUF742"/>
</dbReference>
<evidence type="ECO:0000313" key="2">
    <source>
        <dbReference type="EMBL" id="MFC5906507.1"/>
    </source>
</evidence>
<feature type="region of interest" description="Disordered" evidence="1">
    <location>
        <begin position="1"/>
        <end position="26"/>
    </location>
</feature>
<dbReference type="PANTHER" id="PTHR36221">
    <property type="entry name" value="DUF742 DOMAIN-CONTAINING PROTEIN"/>
    <property type="match status" value="1"/>
</dbReference>
<sequence length="132" mass="14399">MTERNPRNPQDPRSPHQNESWDEGGPERLYVITGGRTAWAGRAAIDLVSLVVARAEADPLLQPEQAAILRLCRSPLSVAEISAYLRLPVSVITVLVADLLDRGRVEVRAPVPLAMLPDAALLEAVIHGLQRL</sequence>